<dbReference type="Proteomes" id="UP001553843">
    <property type="component" value="Unassembled WGS sequence"/>
</dbReference>
<name>A0ABV3M6I3_9ACTN</name>
<evidence type="ECO:0000313" key="4">
    <source>
        <dbReference type="Proteomes" id="UP001553843"/>
    </source>
</evidence>
<evidence type="ECO:0000313" key="3">
    <source>
        <dbReference type="EMBL" id="MEW2367314.1"/>
    </source>
</evidence>
<evidence type="ECO:0000256" key="1">
    <source>
        <dbReference type="SAM" id="MobiDB-lite"/>
    </source>
</evidence>
<reference evidence="3 4" key="1">
    <citation type="submission" date="2024-06" db="EMBL/GenBank/DDBJ databases">
        <title>The Natural Products Discovery Center: Release of the First 8490 Sequenced Strains for Exploring Actinobacteria Biosynthetic Diversity.</title>
        <authorList>
            <person name="Kalkreuter E."/>
            <person name="Kautsar S.A."/>
            <person name="Yang D."/>
            <person name="Bader C.D."/>
            <person name="Teijaro C.N."/>
            <person name="Fluegel L."/>
            <person name="Davis C.M."/>
            <person name="Simpson J.R."/>
            <person name="Lauterbach L."/>
            <person name="Steele A.D."/>
            <person name="Gui C."/>
            <person name="Meng S."/>
            <person name="Li G."/>
            <person name="Viehrig K."/>
            <person name="Ye F."/>
            <person name="Su P."/>
            <person name="Kiefer A.F."/>
            <person name="Nichols A."/>
            <person name="Cepeda A.J."/>
            <person name="Yan W."/>
            <person name="Fan B."/>
            <person name="Jiang Y."/>
            <person name="Adhikari A."/>
            <person name="Zheng C.-J."/>
            <person name="Schuster L."/>
            <person name="Cowan T.M."/>
            <person name="Smanski M.J."/>
            <person name="Chevrette M.G."/>
            <person name="De Carvalho L.P.S."/>
            <person name="Shen B."/>
        </authorList>
    </citation>
    <scope>NUCLEOTIDE SEQUENCE [LARGE SCALE GENOMIC DNA]</scope>
    <source>
        <strain evidence="3 4">NPDC047833</strain>
    </source>
</reference>
<feature type="chain" id="PRO_5046986993" description="Lipoprotein" evidence="2">
    <location>
        <begin position="26"/>
        <end position="219"/>
    </location>
</feature>
<sequence>MNRRPTLLVAAALTAVAALSLSACGSGDEGGKDNEKIAGADAGGKERESPSASASADEAGRPKIVVPKDVDLVFAPQSTGDAKADAVLRDNAEYWRAIVESIEKQDPKSEAVRFYSKGAGLIGTIDWSGNFIKSDLTLAGTVRFTDRKVTFSKDGSAGLTYCSDESKGYTKDRKTGKKNVTPASKDSYIRYNDRLRKNTDGVWQLTNSRAEVGSELCQP</sequence>
<accession>A0ABV3M6I3</accession>
<proteinExistence type="predicted"/>
<organism evidence="3 4">
    <name type="scientific">Streptomyces huasconensis</name>
    <dbReference type="NCBI Taxonomy" id="1854574"/>
    <lineage>
        <taxon>Bacteria</taxon>
        <taxon>Bacillati</taxon>
        <taxon>Actinomycetota</taxon>
        <taxon>Actinomycetes</taxon>
        <taxon>Kitasatosporales</taxon>
        <taxon>Streptomycetaceae</taxon>
        <taxon>Streptomyces</taxon>
    </lineage>
</organism>
<protein>
    <recommendedName>
        <fullName evidence="5">Lipoprotein</fullName>
    </recommendedName>
</protein>
<keyword evidence="4" id="KW-1185">Reference proteome</keyword>
<evidence type="ECO:0008006" key="5">
    <source>
        <dbReference type="Google" id="ProtNLM"/>
    </source>
</evidence>
<dbReference type="EMBL" id="JBEYRS010000024">
    <property type="protein sequence ID" value="MEW2367314.1"/>
    <property type="molecule type" value="Genomic_DNA"/>
</dbReference>
<evidence type="ECO:0000256" key="2">
    <source>
        <dbReference type="SAM" id="SignalP"/>
    </source>
</evidence>
<comment type="caution">
    <text evidence="3">The sequence shown here is derived from an EMBL/GenBank/DDBJ whole genome shotgun (WGS) entry which is preliminary data.</text>
</comment>
<feature type="region of interest" description="Disordered" evidence="1">
    <location>
        <begin position="23"/>
        <end position="63"/>
    </location>
</feature>
<gene>
    <name evidence="3" type="ORF">AB0887_35920</name>
</gene>
<dbReference type="PROSITE" id="PS51257">
    <property type="entry name" value="PROKAR_LIPOPROTEIN"/>
    <property type="match status" value="1"/>
</dbReference>
<dbReference type="RefSeq" id="WP_359782293.1">
    <property type="nucleotide sequence ID" value="NZ_JBEYRR010000011.1"/>
</dbReference>
<feature type="compositionally biased region" description="Basic and acidic residues" evidence="1">
    <location>
        <begin position="29"/>
        <end position="49"/>
    </location>
</feature>
<feature type="signal peptide" evidence="2">
    <location>
        <begin position="1"/>
        <end position="25"/>
    </location>
</feature>
<keyword evidence="2" id="KW-0732">Signal</keyword>